<dbReference type="Pfam" id="PF01551">
    <property type="entry name" value="Peptidase_M23"/>
    <property type="match status" value="1"/>
</dbReference>
<sequence length="264" mass="27778">MNDSYNPKSKFSKFMAGKGFYIALAICVVGAGTAAWVAVDKTIDRIDQNNNEIIEQQQTPSSASTPEPTYGFPDLEEAGKAQSGVGVDNSKPSASSSSSTASSSPSAAAPAASEPSAEVKAQPEPQPSSFILPLSGEIFAPYSNNELVKNVTLKEWRTHDGIDIKAEKGASVKAACDGKVSAVRDDPLMGMTVEITHHDDIVSIYCGLDKNVLVKEGDTVQVGQAIGAVGEIPSEIALDPHLHFAMKVAGKWADPLKTMGKVTE</sequence>
<dbReference type="InterPro" id="IPR011055">
    <property type="entry name" value="Dup_hybrid_motif"/>
</dbReference>
<dbReference type="RefSeq" id="WP_006876618.1">
    <property type="nucleotide sequence ID" value="NZ_CABIWA010000005.1"/>
</dbReference>
<protein>
    <submittedName>
        <fullName evidence="4">Murein hydrolase activator NlpD</fullName>
    </submittedName>
</protein>
<keyword evidence="4" id="KW-0378">Hydrolase</keyword>
<dbReference type="CDD" id="cd12797">
    <property type="entry name" value="M23_peptidase"/>
    <property type="match status" value="1"/>
</dbReference>
<dbReference type="EMBL" id="CZBE01000018">
    <property type="protein sequence ID" value="CUP95252.1"/>
    <property type="molecule type" value="Genomic_DNA"/>
</dbReference>
<evidence type="ECO:0000313" key="4">
    <source>
        <dbReference type="EMBL" id="CUP95252.1"/>
    </source>
</evidence>
<gene>
    <name evidence="4" type="primary">nlpD</name>
    <name evidence="4" type="ORF">ERS852551_02527</name>
</gene>
<evidence type="ECO:0000313" key="5">
    <source>
        <dbReference type="Proteomes" id="UP000095765"/>
    </source>
</evidence>
<dbReference type="InterPro" id="IPR016047">
    <property type="entry name" value="M23ase_b-sheet_dom"/>
</dbReference>
<organism evidence="4 5">
    <name type="scientific">Anaerotruncus colihominis</name>
    <dbReference type="NCBI Taxonomy" id="169435"/>
    <lineage>
        <taxon>Bacteria</taxon>
        <taxon>Bacillati</taxon>
        <taxon>Bacillota</taxon>
        <taxon>Clostridia</taxon>
        <taxon>Eubacteriales</taxon>
        <taxon>Oscillospiraceae</taxon>
        <taxon>Anaerotruncus</taxon>
    </lineage>
</organism>
<accession>A0A174SC27</accession>
<evidence type="ECO:0000259" key="3">
    <source>
        <dbReference type="Pfam" id="PF01551"/>
    </source>
</evidence>
<dbReference type="InterPro" id="IPR050570">
    <property type="entry name" value="Cell_wall_metabolism_enzyme"/>
</dbReference>
<evidence type="ECO:0000256" key="2">
    <source>
        <dbReference type="SAM" id="Phobius"/>
    </source>
</evidence>
<feature type="transmembrane region" description="Helical" evidence="2">
    <location>
        <begin position="20"/>
        <end position="39"/>
    </location>
</feature>
<keyword evidence="2" id="KW-0812">Transmembrane</keyword>
<dbReference type="GeneID" id="72464132"/>
<dbReference type="OrthoDB" id="9801106at2"/>
<dbReference type="Gene3D" id="2.70.70.10">
    <property type="entry name" value="Glucose Permease (Domain IIA)"/>
    <property type="match status" value="1"/>
</dbReference>
<name>A0A174SC27_9FIRM</name>
<dbReference type="PANTHER" id="PTHR21666">
    <property type="entry name" value="PEPTIDASE-RELATED"/>
    <property type="match status" value="1"/>
</dbReference>
<dbReference type="PANTHER" id="PTHR21666:SF270">
    <property type="entry name" value="MUREIN HYDROLASE ACTIVATOR ENVC"/>
    <property type="match status" value="1"/>
</dbReference>
<feature type="domain" description="M23ase beta-sheet core" evidence="3">
    <location>
        <begin position="158"/>
        <end position="255"/>
    </location>
</feature>
<dbReference type="AlphaFoldDB" id="A0A174SC27"/>
<reference evidence="4 5" key="1">
    <citation type="submission" date="2015-09" db="EMBL/GenBank/DDBJ databases">
        <authorList>
            <consortium name="Pathogen Informatics"/>
        </authorList>
    </citation>
    <scope>NUCLEOTIDE SEQUENCE [LARGE SCALE GENOMIC DNA]</scope>
    <source>
        <strain evidence="4 5">2789STDY5834939</strain>
    </source>
</reference>
<proteinExistence type="predicted"/>
<dbReference type="GO" id="GO:0004222">
    <property type="term" value="F:metalloendopeptidase activity"/>
    <property type="evidence" value="ECO:0007669"/>
    <property type="project" value="TreeGrafter"/>
</dbReference>
<keyword evidence="2" id="KW-1133">Transmembrane helix</keyword>
<evidence type="ECO:0000256" key="1">
    <source>
        <dbReference type="SAM" id="MobiDB-lite"/>
    </source>
</evidence>
<dbReference type="SUPFAM" id="SSF51261">
    <property type="entry name" value="Duplicated hybrid motif"/>
    <property type="match status" value="1"/>
</dbReference>
<feature type="compositionally biased region" description="Low complexity" evidence="1">
    <location>
        <begin position="90"/>
        <end position="116"/>
    </location>
</feature>
<dbReference type="Proteomes" id="UP000095765">
    <property type="component" value="Unassembled WGS sequence"/>
</dbReference>
<keyword evidence="2" id="KW-0472">Membrane</keyword>
<feature type="region of interest" description="Disordered" evidence="1">
    <location>
        <begin position="53"/>
        <end position="127"/>
    </location>
</feature>